<dbReference type="Gene3D" id="3.40.50.300">
    <property type="entry name" value="P-loop containing nucleotide triphosphate hydrolases"/>
    <property type="match status" value="1"/>
</dbReference>
<evidence type="ECO:0000313" key="7">
    <source>
        <dbReference type="Proteomes" id="UP000215433"/>
    </source>
</evidence>
<evidence type="ECO:0000256" key="3">
    <source>
        <dbReference type="ARBA" id="ARBA00022840"/>
    </source>
</evidence>
<evidence type="ECO:0000256" key="2">
    <source>
        <dbReference type="ARBA" id="ARBA00022741"/>
    </source>
</evidence>
<dbReference type="InterPro" id="IPR003593">
    <property type="entry name" value="AAA+_ATPase"/>
</dbReference>
<evidence type="ECO:0000259" key="5">
    <source>
        <dbReference type="PROSITE" id="PS50893"/>
    </source>
</evidence>
<evidence type="ECO:0000256" key="1">
    <source>
        <dbReference type="ARBA" id="ARBA00022448"/>
    </source>
</evidence>
<sequence>MTTSRFGQSGPSHNMSHASISPSPPQSTNTVNTDTAGTDTASATVQPILAMHDVSRVHGEGARRVNALLHANLVLHPGEFVAIMGPSGSGKSTLLNLAGGLDTPTSGHVLVEGRDLAALNVAERAAERRRSIGYVFQDFNLLPGLTARENVQFPLELDGWSARKAAASAVHALDEVGVSELADRLPEDMSGGQAQRVAIARALVGKRRLLLADEPTGALDSNSGTTILEVLRRRADDGAAVLLVTHEPRFAAWADRTVFLRDGRIIDDTGPSDVDMLLNGTEIGGA</sequence>
<dbReference type="Proteomes" id="UP000215433">
    <property type="component" value="Unassembled WGS sequence"/>
</dbReference>
<name>A0A229W1I2_9BIFI</name>
<dbReference type="Pfam" id="PF00005">
    <property type="entry name" value="ABC_tran"/>
    <property type="match status" value="1"/>
</dbReference>
<dbReference type="RefSeq" id="WP_233133512.1">
    <property type="nucleotide sequence ID" value="NZ_NEWD01000002.1"/>
</dbReference>
<proteinExistence type="predicted"/>
<dbReference type="FunFam" id="3.40.50.300:FF:000032">
    <property type="entry name" value="Export ABC transporter ATP-binding protein"/>
    <property type="match status" value="1"/>
</dbReference>
<dbReference type="SMART" id="SM00382">
    <property type="entry name" value="AAA"/>
    <property type="match status" value="1"/>
</dbReference>
<dbReference type="CDD" id="cd03255">
    <property type="entry name" value="ABC_MJ0796_LolCDE_FtsE"/>
    <property type="match status" value="1"/>
</dbReference>
<dbReference type="PROSITE" id="PS50893">
    <property type="entry name" value="ABC_TRANSPORTER_2"/>
    <property type="match status" value="1"/>
</dbReference>
<keyword evidence="3 6" id="KW-0067">ATP-binding</keyword>
<dbReference type="SUPFAM" id="SSF52540">
    <property type="entry name" value="P-loop containing nucleoside triphosphate hydrolases"/>
    <property type="match status" value="1"/>
</dbReference>
<reference evidence="6 7" key="1">
    <citation type="submission" date="2017-05" db="EMBL/GenBank/DDBJ databases">
        <title>Bifidobacterium vansinderenii sp. nov.</title>
        <authorList>
            <person name="Lugli G.A."/>
            <person name="Duranti S."/>
            <person name="Mangifesta M."/>
        </authorList>
    </citation>
    <scope>NUCLEOTIDE SEQUENCE [LARGE SCALE GENOMIC DNA]</scope>
    <source>
        <strain evidence="6 7">Tam10B</strain>
    </source>
</reference>
<dbReference type="InterPro" id="IPR003439">
    <property type="entry name" value="ABC_transporter-like_ATP-bd"/>
</dbReference>
<keyword evidence="2" id="KW-0547">Nucleotide-binding</keyword>
<dbReference type="GO" id="GO:0005524">
    <property type="term" value="F:ATP binding"/>
    <property type="evidence" value="ECO:0007669"/>
    <property type="project" value="UniProtKB-KW"/>
</dbReference>
<dbReference type="EMBL" id="NEWD01000002">
    <property type="protein sequence ID" value="OXN01719.1"/>
    <property type="molecule type" value="Genomic_DNA"/>
</dbReference>
<dbReference type="PROSITE" id="PS00211">
    <property type="entry name" value="ABC_TRANSPORTER_1"/>
    <property type="match status" value="1"/>
</dbReference>
<dbReference type="GO" id="GO:0022857">
    <property type="term" value="F:transmembrane transporter activity"/>
    <property type="evidence" value="ECO:0007669"/>
    <property type="project" value="UniProtKB-ARBA"/>
</dbReference>
<keyword evidence="1" id="KW-0813">Transport</keyword>
<dbReference type="InterPro" id="IPR017871">
    <property type="entry name" value="ABC_transporter-like_CS"/>
</dbReference>
<dbReference type="InterPro" id="IPR027417">
    <property type="entry name" value="P-loop_NTPase"/>
</dbReference>
<comment type="caution">
    <text evidence="6">The sequence shown here is derived from an EMBL/GenBank/DDBJ whole genome shotgun (WGS) entry which is preliminary data.</text>
</comment>
<feature type="domain" description="ABC transporter" evidence="5">
    <location>
        <begin position="49"/>
        <end position="286"/>
    </location>
</feature>
<dbReference type="InterPro" id="IPR015854">
    <property type="entry name" value="ABC_transpr_LolD-like"/>
</dbReference>
<evidence type="ECO:0000313" key="6">
    <source>
        <dbReference type="EMBL" id="OXN01719.1"/>
    </source>
</evidence>
<dbReference type="PANTHER" id="PTHR24220:SF685">
    <property type="entry name" value="ABC TRANSPORTER RELATED"/>
    <property type="match status" value="1"/>
</dbReference>
<feature type="compositionally biased region" description="Polar residues" evidence="4">
    <location>
        <begin position="1"/>
        <end position="32"/>
    </location>
</feature>
<protein>
    <submittedName>
        <fullName evidence="6">ATP-binding protein of ABC transporter system</fullName>
    </submittedName>
</protein>
<evidence type="ECO:0000256" key="4">
    <source>
        <dbReference type="SAM" id="MobiDB-lite"/>
    </source>
</evidence>
<gene>
    <name evidence="6" type="ORF">Tam10B_0162</name>
</gene>
<accession>A0A229W1I2</accession>
<keyword evidence="7" id="KW-1185">Reference proteome</keyword>
<dbReference type="GO" id="GO:0016887">
    <property type="term" value="F:ATP hydrolysis activity"/>
    <property type="evidence" value="ECO:0007669"/>
    <property type="project" value="InterPro"/>
</dbReference>
<organism evidence="6 7">
    <name type="scientific">Bifidobacterium vansinderenii</name>
    <dbReference type="NCBI Taxonomy" id="1984871"/>
    <lineage>
        <taxon>Bacteria</taxon>
        <taxon>Bacillati</taxon>
        <taxon>Actinomycetota</taxon>
        <taxon>Actinomycetes</taxon>
        <taxon>Bifidobacteriales</taxon>
        <taxon>Bifidobacteriaceae</taxon>
        <taxon>Bifidobacterium</taxon>
    </lineage>
</organism>
<dbReference type="GO" id="GO:0005886">
    <property type="term" value="C:plasma membrane"/>
    <property type="evidence" value="ECO:0007669"/>
    <property type="project" value="TreeGrafter"/>
</dbReference>
<dbReference type="GO" id="GO:0098796">
    <property type="term" value="C:membrane protein complex"/>
    <property type="evidence" value="ECO:0007669"/>
    <property type="project" value="UniProtKB-ARBA"/>
</dbReference>
<dbReference type="InterPro" id="IPR017911">
    <property type="entry name" value="MacB-like_ATP-bd"/>
</dbReference>
<feature type="region of interest" description="Disordered" evidence="4">
    <location>
        <begin position="1"/>
        <end position="38"/>
    </location>
</feature>
<dbReference type="AlphaFoldDB" id="A0A229W1I2"/>
<dbReference type="PANTHER" id="PTHR24220">
    <property type="entry name" value="IMPORT ATP-BINDING PROTEIN"/>
    <property type="match status" value="1"/>
</dbReference>